<comment type="caution">
    <text evidence="2">The sequence shown here is derived from an EMBL/GenBank/DDBJ whole genome shotgun (WGS) entry which is preliminary data.</text>
</comment>
<name>A0A5U8J8W3_SALET</name>
<reference evidence="2" key="1">
    <citation type="submission" date="2018-06" db="EMBL/GenBank/DDBJ databases">
        <authorList>
            <person name="Ashton P.M."/>
            <person name="Dallman T."/>
            <person name="Nair S."/>
            <person name="De Pinna E."/>
            <person name="Peters T."/>
            <person name="Grant K."/>
        </authorList>
    </citation>
    <scope>NUCLEOTIDE SEQUENCE [LARGE SCALE GENOMIC DNA]</scope>
    <source>
        <strain evidence="2">449454</strain>
    </source>
</reference>
<dbReference type="InterPro" id="IPR018873">
    <property type="entry name" value="KilA-N_DNA-bd_domain"/>
</dbReference>
<accession>A0A5U8J8W3</accession>
<dbReference type="AlphaFoldDB" id="A0A5U8J8W3"/>
<dbReference type="Pfam" id="PF10543">
    <property type="entry name" value="ORF6N"/>
    <property type="match status" value="1"/>
</dbReference>
<evidence type="ECO:0000259" key="1">
    <source>
        <dbReference type="Pfam" id="PF10543"/>
    </source>
</evidence>
<organism evidence="2">
    <name type="scientific">Salmonella enterica subsp. enterica serovar Panama</name>
    <dbReference type="NCBI Taxonomy" id="29472"/>
    <lineage>
        <taxon>Bacteria</taxon>
        <taxon>Pseudomonadati</taxon>
        <taxon>Pseudomonadota</taxon>
        <taxon>Gammaproteobacteria</taxon>
        <taxon>Enterobacterales</taxon>
        <taxon>Enterobacteriaceae</taxon>
        <taxon>Salmonella</taxon>
    </lineage>
</organism>
<gene>
    <name evidence="2" type="ORF">DOI44_13835</name>
</gene>
<protein>
    <recommendedName>
        <fullName evidence="1">KilA-N DNA-binding domain-containing protein</fullName>
    </recommendedName>
</protein>
<feature type="domain" description="KilA-N DNA-binding" evidence="1">
    <location>
        <begin position="12"/>
        <end position="90"/>
    </location>
</feature>
<proteinExistence type="predicted"/>
<sequence>MNTAATRQPPFFEWRGKRVITLTQIDKLHGLKRGKAAEIFCRYKSWFVTGRDAYLISGTEAYDELPAGVTSYWTNNLWLLTESGYERLSQLTKRKHRSFTG</sequence>
<dbReference type="Proteomes" id="UP000839597">
    <property type="component" value="Unassembled WGS sequence"/>
</dbReference>
<evidence type="ECO:0000313" key="2">
    <source>
        <dbReference type="EMBL" id="EBR8434084.1"/>
    </source>
</evidence>
<dbReference type="EMBL" id="AAGTPA010000014">
    <property type="protein sequence ID" value="EBR8434084.1"/>
    <property type="molecule type" value="Genomic_DNA"/>
</dbReference>